<feature type="transmembrane region" description="Helical" evidence="6">
    <location>
        <begin position="310"/>
        <end position="329"/>
    </location>
</feature>
<dbReference type="GO" id="GO:0005886">
    <property type="term" value="C:plasma membrane"/>
    <property type="evidence" value="ECO:0007669"/>
    <property type="project" value="UniProtKB-SubCell"/>
</dbReference>
<dbReference type="InterPro" id="IPR050833">
    <property type="entry name" value="Poly_Biosynth_Transport"/>
</dbReference>
<keyword evidence="2" id="KW-1003">Cell membrane</keyword>
<evidence type="ECO:0000256" key="4">
    <source>
        <dbReference type="ARBA" id="ARBA00022989"/>
    </source>
</evidence>
<feature type="transmembrane region" description="Helical" evidence="6">
    <location>
        <begin position="80"/>
        <end position="102"/>
    </location>
</feature>
<keyword evidence="4 6" id="KW-1133">Transmembrane helix</keyword>
<feature type="transmembrane region" description="Helical" evidence="6">
    <location>
        <begin position="350"/>
        <end position="375"/>
    </location>
</feature>
<feature type="transmembrane region" description="Helical" evidence="6">
    <location>
        <begin position="164"/>
        <end position="187"/>
    </location>
</feature>
<feature type="transmembrane region" description="Helical" evidence="6">
    <location>
        <begin position="37"/>
        <end position="60"/>
    </location>
</feature>
<dbReference type="AlphaFoldDB" id="A0A1J5R461"/>
<keyword evidence="3 6" id="KW-0812">Transmembrane</keyword>
<evidence type="ECO:0000256" key="5">
    <source>
        <dbReference type="ARBA" id="ARBA00023136"/>
    </source>
</evidence>
<protein>
    <submittedName>
        <fullName evidence="7">Polysaccharide biosynthesis protein</fullName>
    </submittedName>
</protein>
<evidence type="ECO:0000256" key="1">
    <source>
        <dbReference type="ARBA" id="ARBA00004651"/>
    </source>
</evidence>
<organism evidence="7">
    <name type="scientific">mine drainage metagenome</name>
    <dbReference type="NCBI Taxonomy" id="410659"/>
    <lineage>
        <taxon>unclassified sequences</taxon>
        <taxon>metagenomes</taxon>
        <taxon>ecological metagenomes</taxon>
    </lineage>
</organism>
<dbReference type="PANTHER" id="PTHR30250">
    <property type="entry name" value="PST FAMILY PREDICTED COLANIC ACID TRANSPORTER"/>
    <property type="match status" value="1"/>
</dbReference>
<dbReference type="EMBL" id="MLJW01000459">
    <property type="protein sequence ID" value="OIQ86780.1"/>
    <property type="molecule type" value="Genomic_DNA"/>
</dbReference>
<name>A0A1J5R461_9ZZZZ</name>
<feature type="transmembrane region" description="Helical" evidence="6">
    <location>
        <begin position="108"/>
        <end position="126"/>
    </location>
</feature>
<proteinExistence type="predicted"/>
<dbReference type="PANTHER" id="PTHR30250:SF11">
    <property type="entry name" value="O-ANTIGEN TRANSPORTER-RELATED"/>
    <property type="match status" value="1"/>
</dbReference>
<gene>
    <name evidence="7" type="ORF">GALL_313690</name>
</gene>
<comment type="subcellular location">
    <subcellularLocation>
        <location evidence="1">Cell membrane</location>
        <topology evidence="1">Multi-pass membrane protein</topology>
    </subcellularLocation>
</comment>
<sequence>MRNSAGLLFWLAVRSAAQVATVITLARALGPGQYGRFVAAIAIASGLGAIAGIGSQGLILRDGARDPTRLDELLGRCLGLWLAGSAICTVAGVAAAALLPGPWSTRDLWLLIGSEVSTSSLVEILGRAMQARQYPQRYGALSAGLTVCRLGALLLLMLLDACTLRSWITAYAAASAGYGMLLLVQLGHRYPGVRLRRPDAALLRAGAPFVAGSLGPRLQAEFNKPLLAQASYGWAGNLSIAQRALDLATLPLVALQESLWPRVYSSRDPAARLLHTGKWIVLLALLGGGLLLAVAPWLPRLLGADYASSSKLLAMLAGIPAMQVLRNLASTQLIAKGRVATLTRIQLTTMALGALATASLVLSAGLAGAIMALYATEAASLSMLLIASRSGKPSAHGPLQG</sequence>
<accession>A0A1J5R461</accession>
<feature type="transmembrane region" description="Helical" evidence="6">
    <location>
        <begin position="138"/>
        <end position="158"/>
    </location>
</feature>
<reference evidence="7" key="1">
    <citation type="submission" date="2016-10" db="EMBL/GenBank/DDBJ databases">
        <title>Sequence of Gallionella enrichment culture.</title>
        <authorList>
            <person name="Poehlein A."/>
            <person name="Muehling M."/>
            <person name="Daniel R."/>
        </authorList>
    </citation>
    <scope>NUCLEOTIDE SEQUENCE</scope>
</reference>
<feature type="transmembrane region" description="Helical" evidence="6">
    <location>
        <begin position="279"/>
        <end position="298"/>
    </location>
</feature>
<evidence type="ECO:0000256" key="3">
    <source>
        <dbReference type="ARBA" id="ARBA00022692"/>
    </source>
</evidence>
<evidence type="ECO:0000313" key="7">
    <source>
        <dbReference type="EMBL" id="OIQ86780.1"/>
    </source>
</evidence>
<keyword evidence="5 6" id="KW-0472">Membrane</keyword>
<evidence type="ECO:0000256" key="6">
    <source>
        <dbReference type="SAM" id="Phobius"/>
    </source>
</evidence>
<comment type="caution">
    <text evidence="7">The sequence shown here is derived from an EMBL/GenBank/DDBJ whole genome shotgun (WGS) entry which is preliminary data.</text>
</comment>
<evidence type="ECO:0000256" key="2">
    <source>
        <dbReference type="ARBA" id="ARBA00022475"/>
    </source>
</evidence>